<reference evidence="4 5" key="1">
    <citation type="submission" date="2020-09" db="EMBL/GenBank/DDBJ databases">
        <title>Pseudoxanthomonas sp. CAU 1598 isolated from sand of Yaerae Beach.</title>
        <authorList>
            <person name="Kim W."/>
        </authorList>
    </citation>
    <scope>NUCLEOTIDE SEQUENCE [LARGE SCALE GENOMIC DNA]</scope>
    <source>
        <strain evidence="4 5">CAU 1598</strain>
    </source>
</reference>
<name>A0AAW3ZRT2_9GAMM</name>
<dbReference type="InterPro" id="IPR002523">
    <property type="entry name" value="MgTranspt_CorA/ZnTranspt_ZntB"/>
</dbReference>
<keyword evidence="5" id="KW-1185">Reference proteome</keyword>
<keyword evidence="2" id="KW-0813">Transport</keyword>
<sequence>MQNELASGVVNCVAYDRKQQVGQAIALDAISDAVAKPDTFVWVGLHEPSEALLDQLQEEFDLHELAVEDAHHAHQRPKIEAYGNSLFIALHTAQMVEGHIQFGETHVFVPLSNSKWVTENFGLTPTASVLSSAG</sequence>
<keyword evidence="3" id="KW-1003">Cell membrane</keyword>
<keyword evidence="3" id="KW-0472">Membrane</keyword>
<dbReference type="PANTHER" id="PTHR46494:SF1">
    <property type="entry name" value="CORA FAMILY METAL ION TRANSPORTER (EUROFUNG)"/>
    <property type="match status" value="1"/>
</dbReference>
<proteinExistence type="predicted"/>
<dbReference type="Proteomes" id="UP000613768">
    <property type="component" value="Unassembled WGS sequence"/>
</dbReference>
<dbReference type="Pfam" id="PF01544">
    <property type="entry name" value="CorA"/>
    <property type="match status" value="1"/>
</dbReference>
<dbReference type="GO" id="GO:0000287">
    <property type="term" value="F:magnesium ion binding"/>
    <property type="evidence" value="ECO:0007669"/>
    <property type="project" value="TreeGrafter"/>
</dbReference>
<protein>
    <recommendedName>
        <fullName evidence="6">Magnesium transporter</fullName>
    </recommendedName>
</protein>
<evidence type="ECO:0000256" key="3">
    <source>
        <dbReference type="ARBA" id="ARBA00022475"/>
    </source>
</evidence>
<dbReference type="RefSeq" id="WP_192031587.1">
    <property type="nucleotide sequence ID" value="NZ_JACYTR010000090.1"/>
</dbReference>
<comment type="caution">
    <text evidence="4">The sequence shown here is derived from an EMBL/GenBank/DDBJ whole genome shotgun (WGS) entry which is preliminary data.</text>
</comment>
<dbReference type="AlphaFoldDB" id="A0AAW3ZRT2"/>
<dbReference type="GO" id="GO:0050897">
    <property type="term" value="F:cobalt ion binding"/>
    <property type="evidence" value="ECO:0007669"/>
    <property type="project" value="TreeGrafter"/>
</dbReference>
<dbReference type="GO" id="GO:0015087">
    <property type="term" value="F:cobalt ion transmembrane transporter activity"/>
    <property type="evidence" value="ECO:0007669"/>
    <property type="project" value="TreeGrafter"/>
</dbReference>
<evidence type="ECO:0000256" key="2">
    <source>
        <dbReference type="ARBA" id="ARBA00022448"/>
    </source>
</evidence>
<dbReference type="EMBL" id="JACYTR010000090">
    <property type="protein sequence ID" value="MBD8528169.1"/>
    <property type="molecule type" value="Genomic_DNA"/>
</dbReference>
<evidence type="ECO:0000313" key="4">
    <source>
        <dbReference type="EMBL" id="MBD8528169.1"/>
    </source>
</evidence>
<dbReference type="GO" id="GO:0005886">
    <property type="term" value="C:plasma membrane"/>
    <property type="evidence" value="ECO:0007669"/>
    <property type="project" value="UniProtKB-SubCell"/>
</dbReference>
<comment type="subcellular location">
    <subcellularLocation>
        <location evidence="1">Cell membrane</location>
        <topology evidence="1">Multi-pass membrane protein</topology>
    </subcellularLocation>
</comment>
<evidence type="ECO:0000313" key="5">
    <source>
        <dbReference type="Proteomes" id="UP000613768"/>
    </source>
</evidence>
<evidence type="ECO:0008006" key="6">
    <source>
        <dbReference type="Google" id="ProtNLM"/>
    </source>
</evidence>
<dbReference type="Gene3D" id="3.30.460.20">
    <property type="entry name" value="CorA soluble domain-like"/>
    <property type="match status" value="1"/>
</dbReference>
<gene>
    <name evidence="4" type="ORF">IFO71_20665</name>
</gene>
<dbReference type="PANTHER" id="PTHR46494">
    <property type="entry name" value="CORA FAMILY METAL ION TRANSPORTER (EUROFUNG)"/>
    <property type="match status" value="1"/>
</dbReference>
<evidence type="ECO:0000256" key="1">
    <source>
        <dbReference type="ARBA" id="ARBA00004651"/>
    </source>
</evidence>
<dbReference type="SUPFAM" id="SSF143865">
    <property type="entry name" value="CorA soluble domain-like"/>
    <property type="match status" value="1"/>
</dbReference>
<dbReference type="GO" id="GO:0015095">
    <property type="term" value="F:magnesium ion transmembrane transporter activity"/>
    <property type="evidence" value="ECO:0007669"/>
    <property type="project" value="TreeGrafter"/>
</dbReference>
<accession>A0AAW3ZRT2</accession>
<organism evidence="4 5">
    <name type="scientific">Pseudomarimonas arenosa</name>
    <dbReference type="NCBI Taxonomy" id="2774145"/>
    <lineage>
        <taxon>Bacteria</taxon>
        <taxon>Pseudomonadati</taxon>
        <taxon>Pseudomonadota</taxon>
        <taxon>Gammaproteobacteria</taxon>
        <taxon>Lysobacterales</taxon>
        <taxon>Lysobacteraceae</taxon>
        <taxon>Pseudomarimonas</taxon>
    </lineage>
</organism>
<dbReference type="InterPro" id="IPR045861">
    <property type="entry name" value="CorA_cytoplasmic_dom"/>
</dbReference>